<dbReference type="SMART" id="SM00020">
    <property type="entry name" value="Tryp_SPc"/>
    <property type="match status" value="1"/>
</dbReference>
<dbReference type="InterPro" id="IPR018114">
    <property type="entry name" value="TRYPSIN_HIS"/>
</dbReference>
<dbReference type="PRINTS" id="PR00722">
    <property type="entry name" value="CHYMOTRYPSIN"/>
</dbReference>
<dbReference type="Proteomes" id="UP001487740">
    <property type="component" value="Unassembled WGS sequence"/>
</dbReference>
<evidence type="ECO:0000256" key="3">
    <source>
        <dbReference type="ARBA" id="ARBA00022670"/>
    </source>
</evidence>
<evidence type="ECO:0000256" key="2">
    <source>
        <dbReference type="ARBA" id="ARBA00022525"/>
    </source>
</evidence>
<dbReference type="InterPro" id="IPR001314">
    <property type="entry name" value="Peptidase_S1A"/>
</dbReference>
<keyword evidence="9" id="KW-0472">Membrane</keyword>
<dbReference type="PROSITE" id="PS50240">
    <property type="entry name" value="TRYPSIN_DOM"/>
    <property type="match status" value="1"/>
</dbReference>
<dbReference type="CDD" id="cd00190">
    <property type="entry name" value="Tryp_SPc"/>
    <property type="match status" value="1"/>
</dbReference>
<evidence type="ECO:0000256" key="6">
    <source>
        <dbReference type="ARBA" id="ARBA00023157"/>
    </source>
</evidence>
<accession>A0AAW0TWG2</accession>
<dbReference type="SUPFAM" id="SSF50494">
    <property type="entry name" value="Trypsin-like serine proteases"/>
    <property type="match status" value="1"/>
</dbReference>
<evidence type="ECO:0000259" key="10">
    <source>
        <dbReference type="PROSITE" id="PS50240"/>
    </source>
</evidence>
<dbReference type="PANTHER" id="PTHR24264:SF65">
    <property type="entry name" value="SRCR DOMAIN-CONTAINING PROTEIN"/>
    <property type="match status" value="1"/>
</dbReference>
<evidence type="ECO:0000256" key="7">
    <source>
        <dbReference type="RuleBase" id="RU363034"/>
    </source>
</evidence>
<dbReference type="GO" id="GO:0005615">
    <property type="term" value="C:extracellular space"/>
    <property type="evidence" value="ECO:0007669"/>
    <property type="project" value="TreeGrafter"/>
</dbReference>
<dbReference type="AlphaFoldDB" id="A0AAW0TWG2"/>
<keyword evidence="3 7" id="KW-0645">Protease</keyword>
<organism evidence="11 12">
    <name type="scientific">Scylla paramamosain</name>
    <name type="common">Mud crab</name>
    <dbReference type="NCBI Taxonomy" id="85552"/>
    <lineage>
        <taxon>Eukaryota</taxon>
        <taxon>Metazoa</taxon>
        <taxon>Ecdysozoa</taxon>
        <taxon>Arthropoda</taxon>
        <taxon>Crustacea</taxon>
        <taxon>Multicrustacea</taxon>
        <taxon>Malacostraca</taxon>
        <taxon>Eumalacostraca</taxon>
        <taxon>Eucarida</taxon>
        <taxon>Decapoda</taxon>
        <taxon>Pleocyemata</taxon>
        <taxon>Brachyura</taxon>
        <taxon>Eubrachyura</taxon>
        <taxon>Portunoidea</taxon>
        <taxon>Portunidae</taxon>
        <taxon>Portuninae</taxon>
        <taxon>Scylla</taxon>
    </lineage>
</organism>
<proteinExistence type="predicted"/>
<feature type="transmembrane region" description="Helical" evidence="9">
    <location>
        <begin position="55"/>
        <end position="74"/>
    </location>
</feature>
<dbReference type="InterPro" id="IPR033116">
    <property type="entry name" value="TRYPSIN_SER"/>
</dbReference>
<keyword evidence="5 7" id="KW-0720">Serine protease</keyword>
<dbReference type="GO" id="GO:0004252">
    <property type="term" value="F:serine-type endopeptidase activity"/>
    <property type="evidence" value="ECO:0007669"/>
    <property type="project" value="InterPro"/>
</dbReference>
<evidence type="ECO:0000256" key="5">
    <source>
        <dbReference type="ARBA" id="ARBA00022825"/>
    </source>
</evidence>
<dbReference type="PANTHER" id="PTHR24264">
    <property type="entry name" value="TRYPSIN-RELATED"/>
    <property type="match status" value="1"/>
</dbReference>
<gene>
    <name evidence="11" type="ORF">O3P69_016975</name>
</gene>
<comment type="subcellular location">
    <subcellularLocation>
        <location evidence="1">Secreted</location>
    </subcellularLocation>
</comment>
<name>A0AAW0TWG2_SCYPA</name>
<feature type="domain" description="Peptidase S1" evidence="10">
    <location>
        <begin position="123"/>
        <end position="367"/>
    </location>
</feature>
<dbReference type="InterPro" id="IPR009003">
    <property type="entry name" value="Peptidase_S1_PA"/>
</dbReference>
<reference evidence="11 12" key="1">
    <citation type="submission" date="2023-03" db="EMBL/GenBank/DDBJ databases">
        <title>High-quality genome of Scylla paramamosain provides insights in environmental adaptation.</title>
        <authorList>
            <person name="Zhang L."/>
        </authorList>
    </citation>
    <scope>NUCLEOTIDE SEQUENCE [LARGE SCALE GENOMIC DNA]</scope>
    <source>
        <strain evidence="11">LZ_2023a</strain>
        <tissue evidence="11">Muscle</tissue>
    </source>
</reference>
<dbReference type="EMBL" id="JARAKH010000024">
    <property type="protein sequence ID" value="KAK8390996.1"/>
    <property type="molecule type" value="Genomic_DNA"/>
</dbReference>
<evidence type="ECO:0000256" key="1">
    <source>
        <dbReference type="ARBA" id="ARBA00004613"/>
    </source>
</evidence>
<dbReference type="InterPro" id="IPR050127">
    <property type="entry name" value="Serine_Proteases_S1"/>
</dbReference>
<keyword evidence="6" id="KW-1015">Disulfide bond</keyword>
<evidence type="ECO:0000256" key="8">
    <source>
        <dbReference type="SAM" id="MobiDB-lite"/>
    </source>
</evidence>
<feature type="region of interest" description="Disordered" evidence="8">
    <location>
        <begin position="1"/>
        <end position="23"/>
    </location>
</feature>
<evidence type="ECO:0000256" key="4">
    <source>
        <dbReference type="ARBA" id="ARBA00022801"/>
    </source>
</evidence>
<dbReference type="InterPro" id="IPR043504">
    <property type="entry name" value="Peptidase_S1_PA_chymotrypsin"/>
</dbReference>
<keyword evidence="2" id="KW-0964">Secreted</keyword>
<dbReference type="PROSITE" id="PS00134">
    <property type="entry name" value="TRYPSIN_HIS"/>
    <property type="match status" value="1"/>
</dbReference>
<keyword evidence="9" id="KW-1133">Transmembrane helix</keyword>
<comment type="caution">
    <text evidence="11">The sequence shown here is derived from an EMBL/GenBank/DDBJ whole genome shotgun (WGS) entry which is preliminary data.</text>
</comment>
<evidence type="ECO:0000313" key="12">
    <source>
        <dbReference type="Proteomes" id="UP001487740"/>
    </source>
</evidence>
<dbReference type="PROSITE" id="PS00135">
    <property type="entry name" value="TRYPSIN_SER"/>
    <property type="match status" value="1"/>
</dbReference>
<evidence type="ECO:0000256" key="9">
    <source>
        <dbReference type="SAM" id="Phobius"/>
    </source>
</evidence>
<protein>
    <recommendedName>
        <fullName evidence="10">Peptidase S1 domain-containing protein</fullName>
    </recommendedName>
</protein>
<keyword evidence="12" id="KW-1185">Reference proteome</keyword>
<dbReference type="GO" id="GO:0006508">
    <property type="term" value="P:proteolysis"/>
    <property type="evidence" value="ECO:0007669"/>
    <property type="project" value="UniProtKB-KW"/>
</dbReference>
<keyword evidence="4 7" id="KW-0378">Hydrolase</keyword>
<evidence type="ECO:0000313" key="11">
    <source>
        <dbReference type="EMBL" id="KAK8390996.1"/>
    </source>
</evidence>
<dbReference type="Gene3D" id="2.40.10.10">
    <property type="entry name" value="Trypsin-like serine proteases"/>
    <property type="match status" value="1"/>
</dbReference>
<dbReference type="Pfam" id="PF00089">
    <property type="entry name" value="Trypsin"/>
    <property type="match status" value="1"/>
</dbReference>
<dbReference type="FunFam" id="2.40.10.10:FF:000003">
    <property type="entry name" value="Transmembrane serine protease 3"/>
    <property type="match status" value="1"/>
</dbReference>
<dbReference type="InterPro" id="IPR001254">
    <property type="entry name" value="Trypsin_dom"/>
</dbReference>
<sequence>MGRAGQVYYQGPRGRGRQSPSASKWERIALTQRPTATPQRSHTTMDTLSTRASSANYFFFCFTSFLLLTGTGAARRPDFRHGGFPKFPLGPSVILENTNAGGRQKNEQNFQGTTCGKVAMARIIGGGASEYGNHPWQAEIEVSGRGDNFGHHCGGAIISPHHVLTAAHCLQKSRSRHEYRIKVGEHNLMEKDADEQLLEIENWVVHPNFGKDGQYNNDVAVVKIRTPNGRGLNITRFVTPACLPSADTRYEPGTLCQVSGWGLTDPENTHSKPQILHSTDVFLVANNMCQELHGSRGYGPGMICAGHLEGLKDSCNGDSGGPLACKINGSYTVMGLVSWGKSCGKAMQPGVYTDIQYHIDWIHDVMARTQ</sequence>
<keyword evidence="9" id="KW-0812">Transmembrane</keyword>